<dbReference type="OrthoDB" id="10012848at2759"/>
<dbReference type="InterPro" id="IPR026066">
    <property type="entry name" value="Headcase"/>
</dbReference>
<dbReference type="Pfam" id="PF16002">
    <property type="entry name" value="Headcase"/>
    <property type="match status" value="1"/>
</dbReference>
<accession>A0A183IPH3</accession>
<dbReference type="PANTHER" id="PTHR13425">
    <property type="entry name" value="HEADCASE PROTEIN"/>
    <property type="match status" value="1"/>
</dbReference>
<dbReference type="Pfam" id="PF15353">
    <property type="entry name" value="HECA_N"/>
    <property type="match status" value="1"/>
</dbReference>
<evidence type="ECO:0000259" key="3">
    <source>
        <dbReference type="Pfam" id="PF16002"/>
    </source>
</evidence>
<keyword evidence="5" id="KW-1185">Reference proteome</keyword>
<gene>
    <name evidence="4" type="ORF">SBAD_LOCUS5520</name>
</gene>
<dbReference type="InterPro" id="IPR031947">
    <property type="entry name" value="Headcase_mid"/>
</dbReference>
<proteinExistence type="predicted"/>
<feature type="domain" description="Headcase N-terminal" evidence="2">
    <location>
        <begin position="2"/>
        <end position="75"/>
    </location>
</feature>
<evidence type="ECO:0000256" key="1">
    <source>
        <dbReference type="SAM" id="MobiDB-lite"/>
    </source>
</evidence>
<feature type="compositionally biased region" description="Low complexity" evidence="1">
    <location>
        <begin position="95"/>
        <end position="108"/>
    </location>
</feature>
<evidence type="ECO:0000313" key="6">
    <source>
        <dbReference type="WBParaSite" id="SBAD_0000574201-mRNA-1"/>
    </source>
</evidence>
<dbReference type="InterPro" id="IPR054537">
    <property type="entry name" value="HECA_N"/>
</dbReference>
<evidence type="ECO:0000313" key="5">
    <source>
        <dbReference type="Proteomes" id="UP000270296"/>
    </source>
</evidence>
<feature type="domain" description="Headcase middle" evidence="3">
    <location>
        <begin position="151"/>
        <end position="330"/>
    </location>
</feature>
<protein>
    <submittedName>
        <fullName evidence="6">Headcase domain-containing protein</fullName>
    </submittedName>
</protein>
<dbReference type="EMBL" id="UZAM01009050">
    <property type="protein sequence ID" value="VDP07491.1"/>
    <property type="molecule type" value="Genomic_DNA"/>
</dbReference>
<dbReference type="WBParaSite" id="SBAD_0000574201-mRNA-1">
    <property type="protein sequence ID" value="SBAD_0000574201-mRNA-1"/>
    <property type="gene ID" value="SBAD_0000574201"/>
</dbReference>
<name>A0A183IPH3_9BILA</name>
<feature type="compositionally biased region" description="Basic and acidic residues" evidence="1">
    <location>
        <begin position="73"/>
        <end position="85"/>
    </location>
</feature>
<reference evidence="4 5" key="2">
    <citation type="submission" date="2018-11" db="EMBL/GenBank/DDBJ databases">
        <authorList>
            <consortium name="Pathogen Informatics"/>
        </authorList>
    </citation>
    <scope>NUCLEOTIDE SEQUENCE [LARGE SCALE GENOMIC DNA]</scope>
</reference>
<evidence type="ECO:0000313" key="4">
    <source>
        <dbReference type="EMBL" id="VDP07491.1"/>
    </source>
</evidence>
<feature type="region of interest" description="Disordered" evidence="1">
    <location>
        <begin position="73"/>
        <end position="110"/>
    </location>
</feature>
<reference evidence="6" key="1">
    <citation type="submission" date="2016-06" db="UniProtKB">
        <authorList>
            <consortium name="WormBaseParasite"/>
        </authorList>
    </citation>
    <scope>IDENTIFICATION</scope>
</reference>
<evidence type="ECO:0000259" key="2">
    <source>
        <dbReference type="Pfam" id="PF15353"/>
    </source>
</evidence>
<dbReference type="Proteomes" id="UP000270296">
    <property type="component" value="Unassembled WGS sequence"/>
</dbReference>
<organism evidence="6">
    <name type="scientific">Soboliphyme baturini</name>
    <dbReference type="NCBI Taxonomy" id="241478"/>
    <lineage>
        <taxon>Eukaryota</taxon>
        <taxon>Metazoa</taxon>
        <taxon>Ecdysozoa</taxon>
        <taxon>Nematoda</taxon>
        <taxon>Enoplea</taxon>
        <taxon>Dorylaimia</taxon>
        <taxon>Dioctophymatida</taxon>
        <taxon>Dioctophymatoidea</taxon>
        <taxon>Soboliphymatidae</taxon>
        <taxon>Soboliphyme</taxon>
    </lineage>
</organism>
<sequence length="342" mass="38061">MQCSNPECSAKKLFHKLCFENWENSLLAQMRNSARARSWSDKHNTSNPWNKKSFDIAMKTCICKCGQGCLRKDSNQMSKGEDDSKKRRVRRRSGSKLSSGSGCGSSTGNILIRGRSRTISVVSGTASSGSVTPVQPMAHSLGAVPRRSIGSDFFSDLQLICFNERHFQMEDDCPQGNDETRIFVLTSLGDRKLREVLCILCRAHLLVYDRYPLIDGTFFLSPVNHGDSGIHVKYDGKELFLMAVCMTCLQNSERLSCLRCGSSDWFYGDRLILGTMYLYDVLAVMPCCQPPCSNCKRPLPIPSASCNFSDLTESTTCPSCGTSDFHFIRRLGSVRLTDSPVS</sequence>
<dbReference type="AlphaFoldDB" id="A0A183IPH3"/>
<dbReference type="PANTHER" id="PTHR13425:SF3">
    <property type="entry name" value="HEADCASE PROTEIN HOMOLOG"/>
    <property type="match status" value="1"/>
</dbReference>